<evidence type="ECO:0000313" key="5">
    <source>
        <dbReference type="EMBL" id="AKJ70307.1"/>
    </source>
</evidence>
<dbReference type="Proteomes" id="UP000036700">
    <property type="component" value="Chromosome"/>
</dbReference>
<dbReference type="RefSeq" id="WP_047216251.1">
    <property type="nucleotide sequence ID" value="NZ_CP011568.3"/>
</dbReference>
<dbReference type="InterPro" id="IPR009057">
    <property type="entry name" value="Homeodomain-like_sf"/>
</dbReference>
<dbReference type="PROSITE" id="PS00041">
    <property type="entry name" value="HTH_ARAC_FAMILY_1"/>
    <property type="match status" value="1"/>
</dbReference>
<dbReference type="EMBL" id="CP011568">
    <property type="protein sequence ID" value="AKJ70307.1"/>
    <property type="molecule type" value="Genomic_DNA"/>
</dbReference>
<dbReference type="SUPFAM" id="SSF55785">
    <property type="entry name" value="PYP-like sensor domain (PAS domain)"/>
    <property type="match status" value="1"/>
</dbReference>
<evidence type="ECO:0000313" key="6">
    <source>
        <dbReference type="Proteomes" id="UP000036700"/>
    </source>
</evidence>
<dbReference type="STRING" id="445709.ABW99_02250"/>
<dbReference type="SMART" id="SM00342">
    <property type="entry name" value="HTH_ARAC"/>
    <property type="match status" value="1"/>
</dbReference>
<dbReference type="InterPro" id="IPR018062">
    <property type="entry name" value="HTH_AraC-typ_CS"/>
</dbReference>
<accession>A0A0G3EY05</accession>
<dbReference type="KEGG" id="ptx:ABW99_02250"/>
<dbReference type="Gene3D" id="1.10.10.60">
    <property type="entry name" value="Homeodomain-like"/>
    <property type="match status" value="1"/>
</dbReference>
<proteinExistence type="predicted"/>
<dbReference type="SUPFAM" id="SSF46689">
    <property type="entry name" value="Homeodomain-like"/>
    <property type="match status" value="2"/>
</dbReference>
<evidence type="ECO:0000256" key="1">
    <source>
        <dbReference type="ARBA" id="ARBA00023015"/>
    </source>
</evidence>
<dbReference type="PROSITE" id="PS01124">
    <property type="entry name" value="HTH_ARAC_FAMILY_2"/>
    <property type="match status" value="1"/>
</dbReference>
<dbReference type="PANTHER" id="PTHR46796:SF13">
    <property type="entry name" value="HTH-TYPE TRANSCRIPTIONAL ACTIVATOR RHAS"/>
    <property type="match status" value="1"/>
</dbReference>
<dbReference type="InterPro" id="IPR050204">
    <property type="entry name" value="AraC_XylS_family_regulators"/>
</dbReference>
<dbReference type="OrthoDB" id="6146868at2"/>
<organism evidence="5 6">
    <name type="scientific">Pandoraea thiooxydans</name>
    <dbReference type="NCBI Taxonomy" id="445709"/>
    <lineage>
        <taxon>Bacteria</taxon>
        <taxon>Pseudomonadati</taxon>
        <taxon>Pseudomonadota</taxon>
        <taxon>Betaproteobacteria</taxon>
        <taxon>Burkholderiales</taxon>
        <taxon>Burkholderiaceae</taxon>
        <taxon>Pandoraea</taxon>
    </lineage>
</organism>
<keyword evidence="6" id="KW-1185">Reference proteome</keyword>
<evidence type="ECO:0000256" key="3">
    <source>
        <dbReference type="ARBA" id="ARBA00023163"/>
    </source>
</evidence>
<name>A0A0G3EY05_9BURK</name>
<gene>
    <name evidence="5" type="ORF">ABW99_02250</name>
</gene>
<dbReference type="Gene3D" id="3.30.450.20">
    <property type="entry name" value="PAS domain"/>
    <property type="match status" value="1"/>
</dbReference>
<keyword evidence="2" id="KW-0238">DNA-binding</keyword>
<dbReference type="GO" id="GO:0003700">
    <property type="term" value="F:DNA-binding transcription factor activity"/>
    <property type="evidence" value="ECO:0007669"/>
    <property type="project" value="InterPro"/>
</dbReference>
<sequence length="237" mass="26149">MVAHFALLEPVFDAMPDVVFFVKDTEARYVLANRTLAARCGFKDKAALLGKTAEQVFPARFGCIYTAQDKAVIAHGSRLIDQLELHLYPGRQPGWCLTSKLPLHDPHGRILGVAGISRDLQAPEGSHPAYHRLAAVAKYIQDNYAQPLHLAHLAKLANMSVAQIERYFHKIFHLTPRQVLLKTRLDAASSLLAGQTSITDIATLCGYNDHSAFTRQFKATVGLTPSQYRALLHPATA</sequence>
<dbReference type="InterPro" id="IPR035965">
    <property type="entry name" value="PAS-like_dom_sf"/>
</dbReference>
<keyword evidence="1" id="KW-0805">Transcription regulation</keyword>
<dbReference type="InterPro" id="IPR013656">
    <property type="entry name" value="PAS_4"/>
</dbReference>
<protein>
    <submittedName>
        <fullName evidence="5">AraC family transcriptional regulator</fullName>
    </submittedName>
</protein>
<keyword evidence="3" id="KW-0804">Transcription</keyword>
<dbReference type="PRINTS" id="PR00032">
    <property type="entry name" value="HTHARAC"/>
</dbReference>
<dbReference type="InterPro" id="IPR018060">
    <property type="entry name" value="HTH_AraC"/>
</dbReference>
<reference evidence="6" key="1">
    <citation type="submission" date="2015-06" db="EMBL/GenBank/DDBJ databases">
        <authorList>
            <person name="Lim Y.L."/>
            <person name="Ee R."/>
            <person name="Yong D."/>
            <person name="How K.Y."/>
            <person name="Yin W.F."/>
            <person name="Chan K.G."/>
        </authorList>
    </citation>
    <scope>NUCLEOTIDE SEQUENCE [LARGE SCALE GENOMIC DNA]</scope>
    <source>
        <strain evidence="6">DSM 25325</strain>
    </source>
</reference>
<evidence type="ECO:0000259" key="4">
    <source>
        <dbReference type="PROSITE" id="PS01124"/>
    </source>
</evidence>
<dbReference type="AlphaFoldDB" id="A0A0G3EY05"/>
<dbReference type="PATRIC" id="fig|445709.3.peg.491"/>
<evidence type="ECO:0000256" key="2">
    <source>
        <dbReference type="ARBA" id="ARBA00023125"/>
    </source>
</evidence>
<dbReference type="Pfam" id="PF12833">
    <property type="entry name" value="HTH_18"/>
    <property type="match status" value="1"/>
</dbReference>
<feature type="domain" description="HTH araC/xylS-type" evidence="4">
    <location>
        <begin position="134"/>
        <end position="231"/>
    </location>
</feature>
<dbReference type="PANTHER" id="PTHR46796">
    <property type="entry name" value="HTH-TYPE TRANSCRIPTIONAL ACTIVATOR RHAS-RELATED"/>
    <property type="match status" value="1"/>
</dbReference>
<dbReference type="InterPro" id="IPR020449">
    <property type="entry name" value="Tscrpt_reg_AraC-type_HTH"/>
</dbReference>
<dbReference type="GO" id="GO:0043565">
    <property type="term" value="F:sequence-specific DNA binding"/>
    <property type="evidence" value="ECO:0007669"/>
    <property type="project" value="InterPro"/>
</dbReference>
<dbReference type="Pfam" id="PF08448">
    <property type="entry name" value="PAS_4"/>
    <property type="match status" value="1"/>
</dbReference>